<dbReference type="GO" id="GO:0009640">
    <property type="term" value="P:photomorphogenesis"/>
    <property type="evidence" value="ECO:0007669"/>
    <property type="project" value="UniProtKB-ARBA"/>
</dbReference>
<dbReference type="GO" id="GO:0009926">
    <property type="term" value="P:auxin polar transport"/>
    <property type="evidence" value="ECO:0007669"/>
    <property type="project" value="UniProtKB-ARBA"/>
</dbReference>
<evidence type="ECO:0000256" key="7">
    <source>
        <dbReference type="ARBA" id="ARBA00022840"/>
    </source>
</evidence>
<feature type="transmembrane region" description="Helical" evidence="12">
    <location>
        <begin position="172"/>
        <end position="190"/>
    </location>
</feature>
<dbReference type="AlphaFoldDB" id="D8RF00"/>
<dbReference type="HOGENOM" id="CLU_000604_17_2_1"/>
<name>D8RF00_SELML</name>
<feature type="transmembrane region" description="Helical" evidence="12">
    <location>
        <begin position="792"/>
        <end position="812"/>
    </location>
</feature>
<keyword evidence="7 15" id="KW-0067">ATP-binding</keyword>
<dbReference type="GO" id="GO:0042626">
    <property type="term" value="F:ATPase-coupled transmembrane transporter activity"/>
    <property type="evidence" value="ECO:0000318"/>
    <property type="project" value="GO_Central"/>
</dbReference>
<dbReference type="SUPFAM" id="SSF90123">
    <property type="entry name" value="ABC transporter transmembrane region"/>
    <property type="match status" value="2"/>
</dbReference>
<dbReference type="InterPro" id="IPR017871">
    <property type="entry name" value="ABC_transporter-like_CS"/>
</dbReference>
<dbReference type="InterPro" id="IPR039421">
    <property type="entry name" value="Type_1_exporter"/>
</dbReference>
<evidence type="ECO:0000256" key="6">
    <source>
        <dbReference type="ARBA" id="ARBA00022741"/>
    </source>
</evidence>
<sequence length="1239" mass="133661">MEEEKQASIPLHKIFAFADGVDCAFMFGGTIGAVAHGLALPIFLLLFGKLLNSFGSLASDPQEMYRQVSKYSLYFVYLGIAILFASWAEVALWMQAGERQVSRMRIVYLEAMLKQDISYFDLEARTGDIVDNLSGNMLTIQEAIGEKMGGFLHFVSTFIGGFVVGFATVWQLGLVTLAILPVIAVVGGFYTKAITGIASKGQADTEPGNIVEEMTAQIRTVYSFVGETKALAAYTNALKKSLKLGYKGGAAKGFGVGGLYGTMFCAWALLLWYGGVLVRKGDATGGSVLSTIFAVLIGGISLGQASPSIGALAKARAATQTILKAINHKPTINTSSKGETLSIVEGHVDLQDVHFSYPSRPDIKVFEGFSLSIPAAKCVAIVGGSGSGKSTVVSLIERFYDPTSGRILVDGHDIRTLDLKWLRSQIGLVNQEPALFATTIRNNILYGKPSATREEIEDAAKAANAHSFISQLPHGYETQAGERGVQLSGGQKQRIAIARAILKNPSILLFDEATSALDAESEHVVQDALDKLMHGHTTVIIAHRLSTIQNADTIAVVQEGKIVELGTHDELSSRGDGGAYATLVHLQNMAREVARDERQSLKSQAGSTSMRRSSAEHSGLISFSRVRSFISRQSSTKSDGLVEGVELEAQEKKGSYFFRLLKLNAAEWPFLLLGSAAAVVAGLVNPVFAMIISSVLSIYYNPDKSYMKSEVQKYSIIFVCIGVSVGMIHSLLHYSFGVTGESLTKRIRELMFTAVTRFEVSWFDRDENGSSQIASKLSTNAGFVRATMGDRVAIILQNSSLLVSAFLIAFIVEWRIALVVTASLPLLVASGISEQMFLKGFAGNIEKAHERATKLTGEAVSNIRTVAAFNAEAKMVELVTDELEVPKRSSFVRGQIAGIGYGVGSFFLFASFGLGLWYAGLVVRDGKASFGNAIKAFLVLVITSNGIGESLGLSPDIVKGGQALKSVFAILDRKTEINPDDPSAETVKNMKGEIELRSVDFYYPTRPEVTIFKNLNLKVHIGQSLAIVGASGSGKSSVISLVERFYDPVAGKVLVDGKDIRLLNLRSYRRFVGLVQQEPALFATSIQENIRYGKEDATESEIIEAATAANAHNFISALPDGYKTSVGERGAQLSGGQKQRVAIARAVLKNPTILLLDEATSALDAESEHIVQEALDRLMRGRTTIVVAHRLSTIRNADKIAVIQDGTIVEQGSHWELVAKADGAYSHLIKLQQQHSPPS</sequence>
<dbReference type="KEGG" id="smo:SELMODRAFT_92485"/>
<evidence type="ECO:0000256" key="9">
    <source>
        <dbReference type="ARBA" id="ARBA00023136"/>
    </source>
</evidence>
<dbReference type="GO" id="GO:0140359">
    <property type="term" value="F:ABC-type transporter activity"/>
    <property type="evidence" value="ECO:0007669"/>
    <property type="project" value="InterPro"/>
</dbReference>
<evidence type="ECO:0000313" key="15">
    <source>
        <dbReference type="EMBL" id="EFJ29028.1"/>
    </source>
</evidence>
<dbReference type="InterPro" id="IPR003439">
    <property type="entry name" value="ABC_transporter-like_ATP-bd"/>
</dbReference>
<gene>
    <name evidence="15" type="primary">SmABCB5</name>
    <name evidence="15" type="ORF">SELMODRAFT_92485</name>
</gene>
<dbReference type="InterPro" id="IPR011527">
    <property type="entry name" value="ABC1_TM_dom"/>
</dbReference>
<dbReference type="GO" id="GO:1900459">
    <property type="term" value="P:positive regulation of brassinosteroid mediated signaling pathway"/>
    <property type="evidence" value="ECO:0007669"/>
    <property type="project" value="UniProtKB-ARBA"/>
</dbReference>
<dbReference type="Gramene" id="EFJ29028">
    <property type="protein sequence ID" value="EFJ29028"/>
    <property type="gene ID" value="SELMODRAFT_92485"/>
</dbReference>
<dbReference type="GO" id="GO:0055085">
    <property type="term" value="P:transmembrane transport"/>
    <property type="evidence" value="ECO:0000318"/>
    <property type="project" value="GO_Central"/>
</dbReference>
<evidence type="ECO:0000256" key="3">
    <source>
        <dbReference type="ARBA" id="ARBA00022448"/>
    </source>
</evidence>
<dbReference type="GO" id="GO:0010329">
    <property type="term" value="F:auxin efflux transmembrane transporter activity"/>
    <property type="evidence" value="ECO:0007669"/>
    <property type="project" value="UniProtKB-ARBA"/>
</dbReference>
<dbReference type="Pfam" id="PF00005">
    <property type="entry name" value="ABC_tran"/>
    <property type="match status" value="2"/>
</dbReference>
<keyword evidence="6" id="KW-0547">Nucleotide-binding</keyword>
<comment type="similarity">
    <text evidence="2">Belongs to the ABC transporter superfamily. ABCB family. Multidrug resistance exporter (TC 3.A.1.201) subfamily.</text>
</comment>
<keyword evidence="4 12" id="KW-0812">Transmembrane</keyword>
<reference evidence="15 16" key="1">
    <citation type="journal article" date="2011" name="Science">
        <title>The Selaginella genome identifies genetic changes associated with the evolution of vascular plants.</title>
        <authorList>
            <person name="Banks J.A."/>
            <person name="Nishiyama T."/>
            <person name="Hasebe M."/>
            <person name="Bowman J.L."/>
            <person name="Gribskov M."/>
            <person name="dePamphilis C."/>
            <person name="Albert V.A."/>
            <person name="Aono N."/>
            <person name="Aoyama T."/>
            <person name="Ambrose B.A."/>
            <person name="Ashton N.W."/>
            <person name="Axtell M.J."/>
            <person name="Barker E."/>
            <person name="Barker M.S."/>
            <person name="Bennetzen J.L."/>
            <person name="Bonawitz N.D."/>
            <person name="Chapple C."/>
            <person name="Cheng C."/>
            <person name="Correa L.G."/>
            <person name="Dacre M."/>
            <person name="DeBarry J."/>
            <person name="Dreyer I."/>
            <person name="Elias M."/>
            <person name="Engstrom E.M."/>
            <person name="Estelle M."/>
            <person name="Feng L."/>
            <person name="Finet C."/>
            <person name="Floyd S.K."/>
            <person name="Frommer W.B."/>
            <person name="Fujita T."/>
            <person name="Gramzow L."/>
            <person name="Gutensohn M."/>
            <person name="Harholt J."/>
            <person name="Hattori M."/>
            <person name="Heyl A."/>
            <person name="Hirai T."/>
            <person name="Hiwatashi Y."/>
            <person name="Ishikawa M."/>
            <person name="Iwata M."/>
            <person name="Karol K.G."/>
            <person name="Koehler B."/>
            <person name="Kolukisaoglu U."/>
            <person name="Kubo M."/>
            <person name="Kurata T."/>
            <person name="Lalonde S."/>
            <person name="Li K."/>
            <person name="Li Y."/>
            <person name="Litt A."/>
            <person name="Lyons E."/>
            <person name="Manning G."/>
            <person name="Maruyama T."/>
            <person name="Michael T.P."/>
            <person name="Mikami K."/>
            <person name="Miyazaki S."/>
            <person name="Morinaga S."/>
            <person name="Murata T."/>
            <person name="Mueller-Roeber B."/>
            <person name="Nelson D.R."/>
            <person name="Obara M."/>
            <person name="Oguri Y."/>
            <person name="Olmstead R.G."/>
            <person name="Onodera N."/>
            <person name="Petersen B.L."/>
            <person name="Pils B."/>
            <person name="Prigge M."/>
            <person name="Rensing S.A."/>
            <person name="Riano-Pachon D.M."/>
            <person name="Roberts A.W."/>
            <person name="Sato Y."/>
            <person name="Scheller H.V."/>
            <person name="Schulz B."/>
            <person name="Schulz C."/>
            <person name="Shakirov E.V."/>
            <person name="Shibagaki N."/>
            <person name="Shinohara N."/>
            <person name="Shippen D.E."/>
            <person name="Soerensen I."/>
            <person name="Sotooka R."/>
            <person name="Sugimoto N."/>
            <person name="Sugita M."/>
            <person name="Sumikawa N."/>
            <person name="Tanurdzic M."/>
            <person name="Theissen G."/>
            <person name="Ulvskov P."/>
            <person name="Wakazuki S."/>
            <person name="Weng J.K."/>
            <person name="Willats W.W."/>
            <person name="Wipf D."/>
            <person name="Wolf P.G."/>
            <person name="Yang L."/>
            <person name="Zimmer A.D."/>
            <person name="Zhu Q."/>
            <person name="Mitros T."/>
            <person name="Hellsten U."/>
            <person name="Loque D."/>
            <person name="Otillar R."/>
            <person name="Salamov A."/>
            <person name="Schmutz J."/>
            <person name="Shapiro H."/>
            <person name="Lindquist E."/>
            <person name="Lucas S."/>
            <person name="Rokhsar D."/>
            <person name="Grigoriev I.V."/>
        </authorList>
    </citation>
    <scope>NUCLEOTIDE SEQUENCE [LARGE SCALE GENOMIC DNA]</scope>
</reference>
<dbReference type="FunFam" id="3.40.50.300:FF:000251">
    <property type="entry name" value="ABC transporter B family member 19"/>
    <property type="match status" value="2"/>
</dbReference>
<dbReference type="GO" id="GO:0016887">
    <property type="term" value="F:ATP hydrolysis activity"/>
    <property type="evidence" value="ECO:0007669"/>
    <property type="project" value="InterPro"/>
</dbReference>
<dbReference type="EMBL" id="GL377578">
    <property type="protein sequence ID" value="EFJ29028.1"/>
    <property type="molecule type" value="Genomic_DNA"/>
</dbReference>
<feature type="transmembrane region" description="Helical" evidence="12">
    <location>
        <begin position="21"/>
        <end position="51"/>
    </location>
</feature>
<keyword evidence="3" id="KW-0813">Transport</keyword>
<dbReference type="Gene3D" id="1.20.1560.10">
    <property type="entry name" value="ABC transporter type 1, transmembrane domain"/>
    <property type="match status" value="1"/>
</dbReference>
<dbReference type="GO" id="GO:0005524">
    <property type="term" value="F:ATP binding"/>
    <property type="evidence" value="ECO:0007669"/>
    <property type="project" value="UniProtKB-KW"/>
</dbReference>
<dbReference type="GO" id="GO:0016020">
    <property type="term" value="C:membrane"/>
    <property type="evidence" value="ECO:0000318"/>
    <property type="project" value="GO_Central"/>
</dbReference>
<keyword evidence="16" id="KW-1185">Reference proteome</keyword>
<dbReference type="PANTHER" id="PTHR43394:SF11">
    <property type="entry name" value="ATP-BINDING CASSETTE TRANSPORTER"/>
    <property type="match status" value="1"/>
</dbReference>
<feature type="transmembrane region" description="Helical" evidence="12">
    <location>
        <begin position="285"/>
        <end position="306"/>
    </location>
</feature>
<dbReference type="OrthoDB" id="6500128at2759"/>
<feature type="transmembrane region" description="Helical" evidence="12">
    <location>
        <begin position="670"/>
        <end position="696"/>
    </location>
</feature>
<feature type="domain" description="ABC transmembrane type-1" evidence="14">
    <location>
        <begin position="27"/>
        <end position="314"/>
    </location>
</feature>
<dbReference type="PROSITE" id="PS00211">
    <property type="entry name" value="ABC_TRANSPORTER_1"/>
    <property type="match status" value="2"/>
</dbReference>
<dbReference type="GO" id="GO:0008361">
    <property type="term" value="P:regulation of cell size"/>
    <property type="evidence" value="ECO:0007669"/>
    <property type="project" value="UniProtKB-ARBA"/>
</dbReference>
<evidence type="ECO:0000256" key="12">
    <source>
        <dbReference type="SAM" id="Phobius"/>
    </source>
</evidence>
<keyword evidence="10" id="KW-0325">Glycoprotein</keyword>
<evidence type="ECO:0000256" key="5">
    <source>
        <dbReference type="ARBA" id="ARBA00022737"/>
    </source>
</evidence>
<dbReference type="GO" id="GO:0009958">
    <property type="term" value="P:positive gravitropism"/>
    <property type="evidence" value="ECO:0007669"/>
    <property type="project" value="UniProtKB-ARBA"/>
</dbReference>
<organism evidence="16">
    <name type="scientific">Selaginella moellendorffii</name>
    <name type="common">Spikemoss</name>
    <dbReference type="NCBI Taxonomy" id="88036"/>
    <lineage>
        <taxon>Eukaryota</taxon>
        <taxon>Viridiplantae</taxon>
        <taxon>Streptophyta</taxon>
        <taxon>Embryophyta</taxon>
        <taxon>Tracheophyta</taxon>
        <taxon>Lycopodiopsida</taxon>
        <taxon>Selaginellales</taxon>
        <taxon>Selaginellaceae</taxon>
        <taxon>Selaginella</taxon>
    </lineage>
</organism>
<keyword evidence="9 12" id="KW-0472">Membrane</keyword>
<proteinExistence type="inferred from homology"/>
<feature type="transmembrane region" description="Helical" evidence="12">
    <location>
        <begin position="71"/>
        <end position="94"/>
    </location>
</feature>
<accession>D8RF00</accession>
<dbReference type="CDD" id="cd18577">
    <property type="entry name" value="ABC_6TM_Pgp_ABCB1_D1_like"/>
    <property type="match status" value="1"/>
</dbReference>
<dbReference type="CDD" id="cd18578">
    <property type="entry name" value="ABC_6TM_Pgp_ABCB1_D2_like"/>
    <property type="match status" value="1"/>
</dbReference>
<dbReference type="PANTHER" id="PTHR43394">
    <property type="entry name" value="ATP-DEPENDENT PERMEASE MDL1, MITOCHONDRIAL"/>
    <property type="match status" value="1"/>
</dbReference>
<evidence type="ECO:0000256" key="8">
    <source>
        <dbReference type="ARBA" id="ARBA00022989"/>
    </source>
</evidence>
<dbReference type="GO" id="GO:0009637">
    <property type="term" value="P:response to blue light"/>
    <property type="evidence" value="ECO:0007669"/>
    <property type="project" value="UniProtKB-ARBA"/>
</dbReference>
<evidence type="ECO:0000256" key="2">
    <source>
        <dbReference type="ARBA" id="ARBA00007577"/>
    </source>
</evidence>
<dbReference type="SMART" id="SM00382">
    <property type="entry name" value="AAA"/>
    <property type="match status" value="2"/>
</dbReference>
<evidence type="ECO:0000256" key="4">
    <source>
        <dbReference type="ARBA" id="ARBA00022692"/>
    </source>
</evidence>
<dbReference type="InterPro" id="IPR003593">
    <property type="entry name" value="AAA+_ATPase"/>
</dbReference>
<dbReference type="GO" id="GO:0009741">
    <property type="term" value="P:response to brassinosteroid"/>
    <property type="evidence" value="ECO:0007669"/>
    <property type="project" value="UniProtKB-ARBA"/>
</dbReference>
<dbReference type="Gene3D" id="3.40.50.300">
    <property type="entry name" value="P-loop containing nucleotide triphosphate hydrolases"/>
    <property type="match status" value="2"/>
</dbReference>
<dbReference type="PROSITE" id="PS50929">
    <property type="entry name" value="ABC_TM1F"/>
    <property type="match status" value="2"/>
</dbReference>
<dbReference type="FunFam" id="1.20.1560.10:FF:000029">
    <property type="entry name" value="ABC transporter B family member 1"/>
    <property type="match status" value="1"/>
</dbReference>
<dbReference type="GeneID" id="9645733"/>
<evidence type="ECO:0000259" key="14">
    <source>
        <dbReference type="PROSITE" id="PS50929"/>
    </source>
</evidence>
<feature type="transmembrane region" description="Helical" evidence="12">
    <location>
        <begin position="896"/>
        <end position="919"/>
    </location>
</feature>
<feature type="domain" description="ABC transporter" evidence="13">
    <location>
        <begin position="996"/>
        <end position="1230"/>
    </location>
</feature>
<dbReference type="InterPro" id="IPR036640">
    <property type="entry name" value="ABC1_TM_sf"/>
</dbReference>
<dbReference type="PROSITE" id="PS50893">
    <property type="entry name" value="ABC_TRANSPORTER_2"/>
    <property type="match status" value="2"/>
</dbReference>
<evidence type="ECO:0000256" key="1">
    <source>
        <dbReference type="ARBA" id="ARBA00004651"/>
    </source>
</evidence>
<comment type="subcellular location">
    <subcellularLocation>
        <location evidence="1">Cell membrane</location>
        <topology evidence="1">Multi-pass membrane protein</topology>
    </subcellularLocation>
</comment>
<dbReference type="GO" id="GO:0043481">
    <property type="term" value="P:anthocyanin accumulation in tissues in response to UV light"/>
    <property type="evidence" value="ECO:0007669"/>
    <property type="project" value="UniProtKB-ARBA"/>
</dbReference>
<feature type="compositionally biased region" description="Polar residues" evidence="11">
    <location>
        <begin position="601"/>
        <end position="612"/>
    </location>
</feature>
<feature type="domain" description="ABC transporter" evidence="13">
    <location>
        <begin position="348"/>
        <end position="584"/>
    </location>
</feature>
<dbReference type="Proteomes" id="UP000001514">
    <property type="component" value="Unassembled WGS sequence"/>
</dbReference>
<dbReference type="Pfam" id="PF00664">
    <property type="entry name" value="ABC_membrane"/>
    <property type="match status" value="2"/>
</dbReference>
<feature type="domain" description="ABC transmembrane type-1" evidence="14">
    <location>
        <begin position="670"/>
        <end position="959"/>
    </location>
</feature>
<feature type="transmembrane region" description="Helical" evidence="12">
    <location>
        <begin position="148"/>
        <end position="166"/>
    </location>
</feature>
<dbReference type="GO" id="GO:0005886">
    <property type="term" value="C:plasma membrane"/>
    <property type="evidence" value="ECO:0007669"/>
    <property type="project" value="UniProtKB-SubCell"/>
</dbReference>
<feature type="transmembrane region" description="Helical" evidence="12">
    <location>
        <begin position="249"/>
        <end position="273"/>
    </location>
</feature>
<dbReference type="InParanoid" id="D8RF00"/>
<dbReference type="eggNOG" id="KOG0055">
    <property type="taxonomic scope" value="Eukaryota"/>
</dbReference>
<evidence type="ECO:0000256" key="11">
    <source>
        <dbReference type="SAM" id="MobiDB-lite"/>
    </source>
</evidence>
<protein>
    <submittedName>
        <fullName evidence="15">ATP-binding cassette transporter</fullName>
    </submittedName>
</protein>
<dbReference type="OMA" id="WRASIIV"/>
<feature type="region of interest" description="Disordered" evidence="11">
    <location>
        <begin position="595"/>
        <end position="616"/>
    </location>
</feature>
<evidence type="ECO:0000256" key="10">
    <source>
        <dbReference type="ARBA" id="ARBA00023180"/>
    </source>
</evidence>
<keyword evidence="5" id="KW-0677">Repeat</keyword>
<dbReference type="STRING" id="88036.D8RF00"/>
<dbReference type="CDD" id="cd03249">
    <property type="entry name" value="ABC_MTABC3_MDL1_MDL2"/>
    <property type="match status" value="2"/>
</dbReference>
<dbReference type="InterPro" id="IPR027417">
    <property type="entry name" value="P-loop_NTPase"/>
</dbReference>
<evidence type="ECO:0000313" key="16">
    <source>
        <dbReference type="Proteomes" id="UP000001514"/>
    </source>
</evidence>
<feature type="transmembrane region" description="Helical" evidence="12">
    <location>
        <begin position="716"/>
        <end position="736"/>
    </location>
</feature>
<keyword evidence="8 12" id="KW-1133">Transmembrane helix</keyword>
<evidence type="ECO:0000259" key="13">
    <source>
        <dbReference type="PROSITE" id="PS50893"/>
    </source>
</evidence>
<dbReference type="FunFam" id="1.20.1560.10:FF:000009">
    <property type="entry name" value="ABC transporter B family member 1"/>
    <property type="match status" value="1"/>
</dbReference>
<dbReference type="SUPFAM" id="SSF52540">
    <property type="entry name" value="P-loop containing nucleoside triphosphate hydrolases"/>
    <property type="match status" value="2"/>
</dbReference>